<dbReference type="Gene3D" id="2.40.50.100">
    <property type="match status" value="1"/>
</dbReference>
<dbReference type="RefSeq" id="WP_201069899.1">
    <property type="nucleotide sequence ID" value="NZ_CP067420.1"/>
</dbReference>
<dbReference type="InterPro" id="IPR029058">
    <property type="entry name" value="AB_hydrolase_fold"/>
</dbReference>
<dbReference type="NCBIfam" id="NF011457">
    <property type="entry name" value="PRK14875.1"/>
    <property type="match status" value="1"/>
</dbReference>
<evidence type="ECO:0000313" key="2">
    <source>
        <dbReference type="EMBL" id="QQP87266.1"/>
    </source>
</evidence>
<dbReference type="SUPFAM" id="SSF51230">
    <property type="entry name" value="Single hybrid motif"/>
    <property type="match status" value="1"/>
</dbReference>
<dbReference type="SUPFAM" id="SSF53474">
    <property type="entry name" value="alpha/beta-Hydrolases"/>
    <property type="match status" value="1"/>
</dbReference>
<gene>
    <name evidence="2" type="ORF">IGS68_14145</name>
</gene>
<protein>
    <submittedName>
        <fullName evidence="2">Acetoin dehydrogenase dihydrolipoyllysine-residue acetyltransferase subunit</fullName>
    </submittedName>
</protein>
<organism evidence="2 3">
    <name type="scientific">Skermanella cutis</name>
    <dbReference type="NCBI Taxonomy" id="2775420"/>
    <lineage>
        <taxon>Bacteria</taxon>
        <taxon>Pseudomonadati</taxon>
        <taxon>Pseudomonadota</taxon>
        <taxon>Alphaproteobacteria</taxon>
        <taxon>Rhodospirillales</taxon>
        <taxon>Azospirillaceae</taxon>
        <taxon>Skermanella</taxon>
    </lineage>
</organism>
<dbReference type="InterPro" id="IPR050266">
    <property type="entry name" value="AB_hydrolase_sf"/>
</dbReference>
<dbReference type="PROSITE" id="PS50968">
    <property type="entry name" value="BIOTINYL_LIPOYL"/>
    <property type="match status" value="1"/>
</dbReference>
<dbReference type="Gene3D" id="3.40.50.1820">
    <property type="entry name" value="alpha/beta hydrolase"/>
    <property type="match status" value="1"/>
</dbReference>
<dbReference type="Proteomes" id="UP000595197">
    <property type="component" value="Chromosome"/>
</dbReference>
<dbReference type="InterPro" id="IPR000089">
    <property type="entry name" value="Biotin_lipoyl"/>
</dbReference>
<reference evidence="2" key="1">
    <citation type="submission" date="2021-02" db="EMBL/GenBank/DDBJ databases">
        <title>Skermanella TT6 skin isolate.</title>
        <authorList>
            <person name="Lee K."/>
            <person name="Ganzorig M."/>
        </authorList>
    </citation>
    <scope>NUCLEOTIDE SEQUENCE</scope>
    <source>
        <strain evidence="2">TT6</strain>
    </source>
</reference>
<dbReference type="Pfam" id="PF00364">
    <property type="entry name" value="Biotin_lipoyl"/>
    <property type="match status" value="1"/>
</dbReference>
<accession>A0ABX7AZD7</accession>
<evidence type="ECO:0000259" key="1">
    <source>
        <dbReference type="PROSITE" id="PS50968"/>
    </source>
</evidence>
<dbReference type="PRINTS" id="PR00111">
    <property type="entry name" value="ABHYDROLASE"/>
</dbReference>
<dbReference type="CDD" id="cd06849">
    <property type="entry name" value="lipoyl_domain"/>
    <property type="match status" value="1"/>
</dbReference>
<dbReference type="PANTHER" id="PTHR43798:SF5">
    <property type="entry name" value="MONOACYLGLYCEROL LIPASE ABHD6"/>
    <property type="match status" value="1"/>
</dbReference>
<dbReference type="PANTHER" id="PTHR43798">
    <property type="entry name" value="MONOACYLGLYCEROL LIPASE"/>
    <property type="match status" value="1"/>
</dbReference>
<dbReference type="Pfam" id="PF00561">
    <property type="entry name" value="Abhydrolase_1"/>
    <property type="match status" value="1"/>
</dbReference>
<keyword evidence="3" id="KW-1185">Reference proteome</keyword>
<feature type="domain" description="Lipoyl-binding" evidence="1">
    <location>
        <begin position="5"/>
        <end position="80"/>
    </location>
</feature>
<proteinExistence type="predicted"/>
<evidence type="ECO:0000313" key="3">
    <source>
        <dbReference type="Proteomes" id="UP000595197"/>
    </source>
</evidence>
<sequence>MTNEIKALAMPKWGLAMTEGAVTAWLAEEGATVGEGDEILEIETTKITNVYESPIAGTLRRRTVEAGQTVPVGALLGVVADPAVPDADIDAFVARFQEEFAVEAAEAGEASGPEPRFVEAGGRRLRYLMMGEGADGAAPLVLIHGFGGDLNNWQFNQPALAEDRPVYALDLPGHGGSEKSGGRGGVPELAGVVRDFLNALGIQRTHLAGHSMGGAVALHLAAEEPSRVASVTLVCSAGLGEEVNLDYIEGFIAAERRKEMKSVLEMLFADPSLVSRDMVEELLKYKRLDGVGGALRSIADAAFAGGRQAHVLAGRLGQVTAPVQAVWGAVDRIIPARHAEAVGEARRHVLDGAGHMVHMEKAGEFNRLMSDFMTTA</sequence>
<dbReference type="InterPro" id="IPR000073">
    <property type="entry name" value="AB_hydrolase_1"/>
</dbReference>
<dbReference type="EMBL" id="CP067420">
    <property type="protein sequence ID" value="QQP87266.1"/>
    <property type="molecule type" value="Genomic_DNA"/>
</dbReference>
<name>A0ABX7AZD7_9PROT</name>
<dbReference type="InterPro" id="IPR011053">
    <property type="entry name" value="Single_hybrid_motif"/>
</dbReference>